<name>A0A402AK42_9CHLR</name>
<reference evidence="10" key="1">
    <citation type="submission" date="2018-12" db="EMBL/GenBank/DDBJ databases">
        <title>Tengunoibacter tsumagoiensis gen. nov., sp. nov., Dictyobacter kobayashii sp. nov., D. alpinus sp. nov., and D. joshuensis sp. nov. and description of Dictyobacteraceae fam. nov. within the order Ktedonobacterales isolated from Tengu-no-mugimeshi.</title>
        <authorList>
            <person name="Wang C.M."/>
            <person name="Zheng Y."/>
            <person name="Sakai Y."/>
            <person name="Toyoda A."/>
            <person name="Minakuchi Y."/>
            <person name="Abe K."/>
            <person name="Yokota A."/>
            <person name="Yabe S."/>
        </authorList>
    </citation>
    <scope>NUCLEOTIDE SEQUENCE [LARGE SCALE GENOMIC DNA]</scope>
    <source>
        <strain evidence="10">Uno11</strain>
    </source>
</reference>
<evidence type="ECO:0000313" key="9">
    <source>
        <dbReference type="EMBL" id="GCE19400.1"/>
    </source>
</evidence>
<organism evidence="9 10">
    <name type="scientific">Dictyobacter kobayashii</name>
    <dbReference type="NCBI Taxonomy" id="2014872"/>
    <lineage>
        <taxon>Bacteria</taxon>
        <taxon>Bacillati</taxon>
        <taxon>Chloroflexota</taxon>
        <taxon>Ktedonobacteria</taxon>
        <taxon>Ktedonobacterales</taxon>
        <taxon>Dictyobacteraceae</taxon>
        <taxon>Dictyobacter</taxon>
    </lineage>
</organism>
<dbReference type="EMBL" id="BIFS01000001">
    <property type="protein sequence ID" value="GCE19400.1"/>
    <property type="molecule type" value="Genomic_DNA"/>
</dbReference>
<evidence type="ECO:0000256" key="3">
    <source>
        <dbReference type="ARBA" id="ARBA00022842"/>
    </source>
</evidence>
<dbReference type="InterPro" id="IPR036849">
    <property type="entry name" value="Enolase-like_C_sf"/>
</dbReference>
<evidence type="ECO:0000259" key="8">
    <source>
        <dbReference type="SMART" id="SM00922"/>
    </source>
</evidence>
<keyword evidence="3 6" id="KW-0460">Magnesium</keyword>
<keyword evidence="10" id="KW-1185">Reference proteome</keyword>
<evidence type="ECO:0000313" key="10">
    <source>
        <dbReference type="Proteomes" id="UP000287188"/>
    </source>
</evidence>
<dbReference type="SUPFAM" id="SSF54826">
    <property type="entry name" value="Enolase N-terminal domain-like"/>
    <property type="match status" value="1"/>
</dbReference>
<evidence type="ECO:0000256" key="2">
    <source>
        <dbReference type="ARBA" id="ARBA00022723"/>
    </source>
</evidence>
<feature type="domain" description="Mandelate racemase/muconate lactonizing enzyme C-terminal" evidence="8">
    <location>
        <begin position="143"/>
        <end position="240"/>
    </location>
</feature>
<feature type="active site" description="Proton acceptor; specific for (S)-substrate epimerization" evidence="5">
    <location>
        <position position="268"/>
    </location>
</feature>
<dbReference type="SFLD" id="SFLDS00001">
    <property type="entry name" value="Enolase"/>
    <property type="match status" value="1"/>
</dbReference>
<dbReference type="InterPro" id="IPR029017">
    <property type="entry name" value="Enolase-like_N"/>
</dbReference>
<dbReference type="GO" id="GO:0016855">
    <property type="term" value="F:racemase and epimerase activity, acting on amino acids and derivatives"/>
    <property type="evidence" value="ECO:0007669"/>
    <property type="project" value="UniProtKB-UniRule"/>
</dbReference>
<evidence type="ECO:0000256" key="4">
    <source>
        <dbReference type="ARBA" id="ARBA00023235"/>
    </source>
</evidence>
<comment type="caution">
    <text evidence="9">The sequence shown here is derived from an EMBL/GenBank/DDBJ whole genome shotgun (WGS) entry which is preliminary data.</text>
</comment>
<feature type="binding site" evidence="6">
    <location>
        <position position="244"/>
    </location>
    <ligand>
        <name>Mg(2+)</name>
        <dbReference type="ChEBI" id="CHEBI:18420"/>
    </ligand>
</feature>
<feature type="active site" description="Proton acceptor; specific for (R)-substrate epimerization" evidence="5">
    <location>
        <position position="164"/>
    </location>
</feature>
<dbReference type="Pfam" id="PF02746">
    <property type="entry name" value="MR_MLE_N"/>
    <property type="match status" value="1"/>
</dbReference>
<dbReference type="SFLD" id="SFLDF00009">
    <property type="entry name" value="o-succinylbenzoate_synthase"/>
    <property type="match status" value="1"/>
</dbReference>
<comment type="similarity">
    <text evidence="1 7">Belongs to the mandelate racemase/muconate lactonizing enzyme family.</text>
</comment>
<dbReference type="PANTHER" id="PTHR48073:SF2">
    <property type="entry name" value="O-SUCCINYLBENZOATE SYNTHASE"/>
    <property type="match status" value="1"/>
</dbReference>
<sequence length="357" mass="38336">MDRTTIRSMTVEPLNIPLLEPFAIATGSVTEARNVLITLTLQDGSVGYGECAPFPPSTGESQETALAAARGCIDLLVGQDVAHWRMLSKLVHSLYFTQKTVCAGIEMAILDALTRSYGIPLYAFFGGASTRVETDMSIPLVTPERGYQLAEETVKRNISTIKVKVGGDLREDVNRVEAVRSGAPHLGITLDANQGYTPNEALLCLEALDDRDIRPLLMEQPVHKDDLAGLRYIMQHTSVPIAADESASSLAAVSNIITTKSANVVNIKLMKTGIVEAMDIAALCRASHMQLMIGAMIESRLAISASAHFAAGLGGFRFIDLDTPMLLAEDPFSGGYEQIGGIYDLSEIESGLGISLH</sequence>
<feature type="binding site" evidence="6">
    <location>
        <position position="191"/>
    </location>
    <ligand>
        <name>Mg(2+)</name>
        <dbReference type="ChEBI" id="CHEBI:18420"/>
    </ligand>
</feature>
<dbReference type="OrthoDB" id="9775391at2"/>
<protein>
    <recommendedName>
        <fullName evidence="7">Dipeptide epimerase</fullName>
        <ecNumber evidence="7">5.1.1.-</ecNumber>
    </recommendedName>
</protein>
<dbReference type="SUPFAM" id="SSF51604">
    <property type="entry name" value="Enolase C-terminal domain-like"/>
    <property type="match status" value="1"/>
</dbReference>
<evidence type="ECO:0000256" key="1">
    <source>
        <dbReference type="ARBA" id="ARBA00008031"/>
    </source>
</evidence>
<dbReference type="Pfam" id="PF13378">
    <property type="entry name" value="MR_MLE_C"/>
    <property type="match status" value="1"/>
</dbReference>
<dbReference type="InterPro" id="IPR029065">
    <property type="entry name" value="Enolase_C-like"/>
</dbReference>
<evidence type="ECO:0000256" key="7">
    <source>
        <dbReference type="RuleBase" id="RU366006"/>
    </source>
</evidence>
<dbReference type="SFLD" id="SFLDG00180">
    <property type="entry name" value="muconate_cycloisomerase"/>
    <property type="match status" value="1"/>
</dbReference>
<feature type="binding site" evidence="6">
    <location>
        <position position="219"/>
    </location>
    <ligand>
        <name>Mg(2+)</name>
        <dbReference type="ChEBI" id="CHEBI:18420"/>
    </ligand>
</feature>
<dbReference type="EC" id="5.1.1.-" evidence="7"/>
<dbReference type="RefSeq" id="WP_126551281.1">
    <property type="nucleotide sequence ID" value="NZ_BIFS01000001.1"/>
</dbReference>
<dbReference type="Gene3D" id="3.30.390.10">
    <property type="entry name" value="Enolase-like, N-terminal domain"/>
    <property type="match status" value="1"/>
</dbReference>
<dbReference type="InterPro" id="IPR013341">
    <property type="entry name" value="Mandelate_racemase_N_dom"/>
</dbReference>
<comment type="cofactor">
    <cofactor evidence="6 7">
        <name>Mg(2+)</name>
        <dbReference type="ChEBI" id="CHEBI:18420"/>
    </cofactor>
    <text evidence="6 7">Binds 1 Mg(2+) ion per subunit.</text>
</comment>
<dbReference type="SMART" id="SM00922">
    <property type="entry name" value="MR_MLE"/>
    <property type="match status" value="1"/>
</dbReference>
<dbReference type="AlphaFoldDB" id="A0A402AK42"/>
<dbReference type="Proteomes" id="UP000287188">
    <property type="component" value="Unassembled WGS sequence"/>
</dbReference>
<dbReference type="InterPro" id="IPR034603">
    <property type="entry name" value="Dipeptide_epimerase"/>
</dbReference>
<evidence type="ECO:0000256" key="6">
    <source>
        <dbReference type="PIRSR" id="PIRSR634603-3"/>
    </source>
</evidence>
<dbReference type="InterPro" id="IPR013342">
    <property type="entry name" value="Mandelate_racemase_C"/>
</dbReference>
<evidence type="ECO:0000256" key="5">
    <source>
        <dbReference type="PIRSR" id="PIRSR634603-1"/>
    </source>
</evidence>
<keyword evidence="2 6" id="KW-0479">Metal-binding</keyword>
<dbReference type="PANTHER" id="PTHR48073">
    <property type="entry name" value="O-SUCCINYLBENZOATE SYNTHASE-RELATED"/>
    <property type="match status" value="1"/>
</dbReference>
<dbReference type="Gene3D" id="3.20.20.120">
    <property type="entry name" value="Enolase-like C-terminal domain"/>
    <property type="match status" value="1"/>
</dbReference>
<gene>
    <name evidence="9" type="ORF">KDK_32000</name>
</gene>
<accession>A0A402AK42</accession>
<keyword evidence="4 7" id="KW-0413">Isomerase</keyword>
<dbReference type="CDD" id="cd03319">
    <property type="entry name" value="L-Ala-DL-Glu_epimerase"/>
    <property type="match status" value="1"/>
</dbReference>
<dbReference type="GO" id="GO:0046872">
    <property type="term" value="F:metal ion binding"/>
    <property type="evidence" value="ECO:0007669"/>
    <property type="project" value="UniProtKB-KW"/>
</dbReference>
<proteinExistence type="inferred from homology"/>